<dbReference type="RefSeq" id="WP_083334658.1">
    <property type="nucleotide sequence ID" value="NZ_FNHF01000001.1"/>
</dbReference>
<evidence type="ECO:0000313" key="3">
    <source>
        <dbReference type="Proteomes" id="UP000182347"/>
    </source>
</evidence>
<comment type="similarity">
    <text evidence="1">Belongs to the bacilliredoxin family.</text>
</comment>
<dbReference type="NCBIfam" id="TIGR04191">
    <property type="entry name" value="YphP_YqiW"/>
    <property type="match status" value="1"/>
</dbReference>
<dbReference type="PANTHER" id="PTHR40052:SF1">
    <property type="entry name" value="BACILLIREDOXIN BRXB"/>
    <property type="match status" value="1"/>
</dbReference>
<accession>A0A1G9LPF8</accession>
<dbReference type="Proteomes" id="UP000182347">
    <property type="component" value="Unassembled WGS sequence"/>
</dbReference>
<dbReference type="Pfam" id="PF06491">
    <property type="entry name" value="Disulph_isomer"/>
    <property type="match status" value="1"/>
</dbReference>
<name>A0A1G9LPF8_9BACI</name>
<dbReference type="InterPro" id="IPR009474">
    <property type="entry name" value="BrxB/BrxA"/>
</dbReference>
<sequence length="143" mass="15869">MDFNLFMDDVVNSARKDITEAGYEELTTPEEVDQALNRKGTTLVMVNSTCGCAGGVARPAAANAIHYDKRPEHLVTVFAGQDKEATEQARSYFEGYPPSSPSFAFLKDGKIVTMVERHDIEGFGPVDVVEKLQHIFEEHCEEI</sequence>
<dbReference type="STRING" id="482461.SAMN05216244_0199"/>
<dbReference type="PANTHER" id="PTHR40052">
    <property type="entry name" value="UPF0403 PROTEIN YQIW-RELATED"/>
    <property type="match status" value="1"/>
</dbReference>
<organism evidence="2 3">
    <name type="scientific">Sediminibacillus halophilus</name>
    <dbReference type="NCBI Taxonomy" id="482461"/>
    <lineage>
        <taxon>Bacteria</taxon>
        <taxon>Bacillati</taxon>
        <taxon>Bacillota</taxon>
        <taxon>Bacilli</taxon>
        <taxon>Bacillales</taxon>
        <taxon>Bacillaceae</taxon>
        <taxon>Sediminibacillus</taxon>
    </lineage>
</organism>
<reference evidence="3" key="1">
    <citation type="submission" date="2016-10" db="EMBL/GenBank/DDBJ databases">
        <authorList>
            <person name="Varghese N."/>
            <person name="Submissions S."/>
        </authorList>
    </citation>
    <scope>NUCLEOTIDE SEQUENCE [LARGE SCALE GENOMIC DNA]</scope>
    <source>
        <strain evidence="3">CGMCC 1.6199</strain>
    </source>
</reference>
<keyword evidence="3" id="KW-1185">Reference proteome</keyword>
<gene>
    <name evidence="2" type="ORF">SAMN05216244_0199</name>
</gene>
<proteinExistence type="inferred from homology"/>
<protein>
    <submittedName>
        <fullName evidence="2">Putative bacilliredoxin, YphP/YqiW family</fullName>
    </submittedName>
</protein>
<dbReference type="AlphaFoldDB" id="A0A1G9LPF8"/>
<dbReference type="EMBL" id="FNHF01000001">
    <property type="protein sequence ID" value="SDL63375.1"/>
    <property type="molecule type" value="Genomic_DNA"/>
</dbReference>
<dbReference type="OrthoDB" id="9793981at2"/>
<evidence type="ECO:0000313" key="2">
    <source>
        <dbReference type="EMBL" id="SDL63375.1"/>
    </source>
</evidence>
<evidence type="ECO:0000256" key="1">
    <source>
        <dbReference type="ARBA" id="ARBA00038305"/>
    </source>
</evidence>
<dbReference type="Gene3D" id="3.40.30.10">
    <property type="entry name" value="Glutaredoxin"/>
    <property type="match status" value="1"/>
</dbReference>